<evidence type="ECO:0000256" key="11">
    <source>
        <dbReference type="ARBA" id="ARBA00045065"/>
    </source>
</evidence>
<sequence>MGTIYDHFSWCGMALETSTFAAIAAAIAPLLVLLKRIQRKKKAVAFFHPFARDGGGGERVLWCAVQAVQAEHPNARVHLYSGDDASAEELQKRALEVFGVEIQRPVHLVRMKLRFLVQAETYPRLTMIGQAVGSILLGLEAILKLTPAVFIDTSGYAFAYPIAKLAGSKVVAYVHYPTISTDMLARVRQRRNMYNNDEGVSGSAWKSGIKVLYYRCFAALYGLVGRCADVTMVNSTWTRNHIAQLWANNGVHIVYPPCDTCKLNNIDLDRPRELEIISIAQFRPEKDHKLQIESFAHALSKVTKTPDMKHLSNMRLRLVGSCRNAADEARVKDLRLLSKKLGIEHHVHFSVGISYTELVEHLGTAICGIHTMVDEHFGIGVVEYMAAGTIPIAHGSGGPLTDIVVPHNGTRTGFLATTLEEYSTAMLEVISMSVSARRAMGKAARAHASTFSTDRFLASFTAALDPTLSPVLAT</sequence>
<dbReference type="GO" id="GO:0005789">
    <property type="term" value="C:endoplasmic reticulum membrane"/>
    <property type="evidence" value="ECO:0007669"/>
    <property type="project" value="UniProtKB-SubCell"/>
</dbReference>
<feature type="domain" description="Glycosyl transferase family 1" evidence="13">
    <location>
        <begin position="273"/>
        <end position="446"/>
    </location>
</feature>
<evidence type="ECO:0000256" key="8">
    <source>
        <dbReference type="ARBA" id="ARBA00022824"/>
    </source>
</evidence>
<feature type="transmembrane region" description="Helical" evidence="12">
    <location>
        <begin position="12"/>
        <end position="34"/>
    </location>
</feature>
<dbReference type="PANTHER" id="PTHR45919">
    <property type="entry name" value="GDP-MAN:MAN(3)GLCNAC(2)-PP-DOL ALPHA-1,2-MANNOSYLTRANSFERASE"/>
    <property type="match status" value="1"/>
</dbReference>
<reference evidence="15" key="1">
    <citation type="submission" date="2021-01" db="EMBL/GenBank/DDBJ databases">
        <authorList>
            <person name="Corre E."/>
            <person name="Pelletier E."/>
            <person name="Niang G."/>
            <person name="Scheremetjew M."/>
            <person name="Finn R."/>
            <person name="Kale V."/>
            <person name="Holt S."/>
            <person name="Cochrane G."/>
            <person name="Meng A."/>
            <person name="Brown T."/>
            <person name="Cohen L."/>
        </authorList>
    </citation>
    <scope>NUCLEOTIDE SEQUENCE</scope>
    <source>
        <strain evidence="15">CCMP1897</strain>
    </source>
</reference>
<dbReference type="AlphaFoldDB" id="A0A7S3U9P3"/>
<evidence type="ECO:0000256" key="4">
    <source>
        <dbReference type="ARBA" id="ARBA00022018"/>
    </source>
</evidence>
<gene>
    <name evidence="15" type="ORF">PSAL00342_LOCUS1339</name>
</gene>
<organism evidence="15">
    <name type="scientific">Picocystis salinarum</name>
    <dbReference type="NCBI Taxonomy" id="88271"/>
    <lineage>
        <taxon>Eukaryota</taxon>
        <taxon>Viridiplantae</taxon>
        <taxon>Chlorophyta</taxon>
        <taxon>Picocystophyceae</taxon>
        <taxon>Picocystales</taxon>
        <taxon>Picocystaceae</taxon>
        <taxon>Picocystis</taxon>
    </lineage>
</organism>
<evidence type="ECO:0000256" key="7">
    <source>
        <dbReference type="ARBA" id="ARBA00022692"/>
    </source>
</evidence>
<evidence type="ECO:0000259" key="13">
    <source>
        <dbReference type="Pfam" id="PF00534"/>
    </source>
</evidence>
<dbReference type="GO" id="GO:0006487">
    <property type="term" value="P:protein N-linked glycosylation"/>
    <property type="evidence" value="ECO:0007669"/>
    <property type="project" value="TreeGrafter"/>
</dbReference>
<dbReference type="InterPro" id="IPR038013">
    <property type="entry name" value="ALG11"/>
</dbReference>
<evidence type="ECO:0000256" key="2">
    <source>
        <dbReference type="ARBA" id="ARBA00004922"/>
    </source>
</evidence>
<dbReference type="Pfam" id="PF15924">
    <property type="entry name" value="ALG11_N"/>
    <property type="match status" value="1"/>
</dbReference>
<comment type="pathway">
    <text evidence="2 12">Protein modification; protein glycosylation.</text>
</comment>
<dbReference type="SUPFAM" id="SSF53756">
    <property type="entry name" value="UDP-Glycosyltransferase/glycogen phosphorylase"/>
    <property type="match status" value="1"/>
</dbReference>
<evidence type="ECO:0000256" key="10">
    <source>
        <dbReference type="ARBA" id="ARBA00023136"/>
    </source>
</evidence>
<evidence type="ECO:0000259" key="14">
    <source>
        <dbReference type="Pfam" id="PF15924"/>
    </source>
</evidence>
<keyword evidence="10 12" id="KW-0472">Membrane</keyword>
<name>A0A7S3U9P3_9CHLO</name>
<comment type="similarity">
    <text evidence="12">Belongs to the glycosyltransferase group 1 family. Glycosyltransferase 4 subfamily.</text>
</comment>
<dbReference type="UniPathway" id="UPA00378"/>
<evidence type="ECO:0000256" key="6">
    <source>
        <dbReference type="ARBA" id="ARBA00022679"/>
    </source>
</evidence>
<dbReference type="Pfam" id="PF00534">
    <property type="entry name" value="Glycos_transf_1"/>
    <property type="match status" value="1"/>
</dbReference>
<keyword evidence="9 12" id="KW-1133">Transmembrane helix</keyword>
<dbReference type="InterPro" id="IPR001296">
    <property type="entry name" value="Glyco_trans_1"/>
</dbReference>
<keyword evidence="6 12" id="KW-0808">Transferase</keyword>
<evidence type="ECO:0000313" key="15">
    <source>
        <dbReference type="EMBL" id="CAE0607522.1"/>
    </source>
</evidence>
<feature type="domain" description="ALG11 mannosyltransferase N-terminal" evidence="14">
    <location>
        <begin position="42"/>
        <end position="246"/>
    </location>
</feature>
<evidence type="ECO:0000256" key="12">
    <source>
        <dbReference type="RuleBase" id="RU367051"/>
    </source>
</evidence>
<keyword evidence="5 12" id="KW-0328">Glycosyltransferase</keyword>
<protein>
    <recommendedName>
        <fullName evidence="4 12">GDP-Man:Man(3)GlcNAc(2)-PP-Dol alpha-1,2-mannosyltransferase</fullName>
        <ecNumber evidence="3 12">2.4.1.131</ecNumber>
    </recommendedName>
</protein>
<dbReference type="EMBL" id="HBIS01001522">
    <property type="protein sequence ID" value="CAE0607522.1"/>
    <property type="molecule type" value="Transcribed_RNA"/>
</dbReference>
<comment type="function">
    <text evidence="12">GDP-Man:Man(3)GlcNAc(2)-PP-Dol alpha-1,2-mannosyltransferase that operates in the biosynthetic pathway of dolichol-linked oligosaccharides, the glycan precursors employed in protein asparagine (N)-glycosylation. The assembly of dolichol-linked oligosaccharides begins on the cytosolic side of the endoplasmic reticulum membrane and finishes in its lumen. The sequential addition of sugars to dolichol pyrophosphate produces dolichol-linked oligosaccharides containing fourteen sugars, including two GlcNAcs, nine mannoses and three glucoses. Once assembled, the oligosaccharide is transferred from the lipid to nascent proteins by oligosaccharyltransferases. Catalyzes, on the cytoplasmic face of the endoplasmic reticulum, the addition of the fourth and fifth mannose residues to the dolichol-linked oligosaccharide chain, to produce Man(5)GlcNAc(2)-PP-dolichol core oligosaccharide.</text>
</comment>
<evidence type="ECO:0000256" key="3">
    <source>
        <dbReference type="ARBA" id="ARBA00012645"/>
    </source>
</evidence>
<dbReference type="InterPro" id="IPR031814">
    <property type="entry name" value="ALG11_N"/>
</dbReference>
<evidence type="ECO:0000256" key="5">
    <source>
        <dbReference type="ARBA" id="ARBA00022676"/>
    </source>
</evidence>
<accession>A0A7S3U9P3</accession>
<dbReference type="CDD" id="cd03806">
    <property type="entry name" value="GT4_ALG11-like"/>
    <property type="match status" value="1"/>
</dbReference>
<proteinExistence type="inferred from homology"/>
<evidence type="ECO:0000256" key="9">
    <source>
        <dbReference type="ARBA" id="ARBA00022989"/>
    </source>
</evidence>
<comment type="catalytic activity">
    <reaction evidence="11 12">
        <text>an alpha-D-Man-(1-&gt;3)-[alpha-D-Man-(1-&gt;6)]-beta-D-Man-(1-&gt;4)-beta-D-GlcNAc-(1-&gt;4)-alpha-D-GlcNAc-diphospho-di-trans,poly-cis-dolichol + 2 GDP-alpha-D-mannose = an alpha-D-Man-(1-&gt;2)-alpha-D-Man-(1-&gt;2)-alpha-D-Man-(1-&gt;3)-[alpha-D-Man-(1-&gt;6)]-beta-D-Man-(1-&gt;4)-beta-D-GlcNAc-(1-&gt;4)-alpha-D-GlcNAc-diphospho-di-trans,poly-cis-dolichol + 2 GDP + 2 H(+)</text>
        <dbReference type="Rhea" id="RHEA:29523"/>
        <dbReference type="Rhea" id="RHEA-COMP:19515"/>
        <dbReference type="Rhea" id="RHEA-COMP:19516"/>
        <dbReference type="ChEBI" id="CHEBI:15378"/>
        <dbReference type="ChEBI" id="CHEBI:57527"/>
        <dbReference type="ChEBI" id="CHEBI:58189"/>
        <dbReference type="ChEBI" id="CHEBI:132511"/>
        <dbReference type="ChEBI" id="CHEBI:132515"/>
        <dbReference type="EC" id="2.4.1.131"/>
    </reaction>
    <physiologicalReaction direction="left-to-right" evidence="11 12">
        <dbReference type="Rhea" id="RHEA:29524"/>
    </physiologicalReaction>
</comment>
<dbReference type="Gene3D" id="3.40.50.2000">
    <property type="entry name" value="Glycogen Phosphorylase B"/>
    <property type="match status" value="1"/>
</dbReference>
<keyword evidence="7 12" id="KW-0812">Transmembrane</keyword>
<evidence type="ECO:0000256" key="1">
    <source>
        <dbReference type="ARBA" id="ARBA00004389"/>
    </source>
</evidence>
<comment type="subcellular location">
    <subcellularLocation>
        <location evidence="1">Endoplasmic reticulum membrane</location>
        <topology evidence="1">Single-pass membrane protein</topology>
    </subcellularLocation>
</comment>
<dbReference type="EC" id="2.4.1.131" evidence="3 12"/>
<dbReference type="GO" id="GO:0004377">
    <property type="term" value="F:GDP-Man:Man(3)GlcNAc(2)-PP-Dol alpha-1,2-mannosyltransferase activity"/>
    <property type="evidence" value="ECO:0007669"/>
    <property type="project" value="UniProtKB-UniRule"/>
</dbReference>
<dbReference type="PANTHER" id="PTHR45919:SF1">
    <property type="entry name" value="GDP-MAN:MAN(3)GLCNAC(2)-PP-DOL ALPHA-1,2-MANNOSYLTRANSFERASE"/>
    <property type="match status" value="1"/>
</dbReference>
<keyword evidence="8 12" id="KW-0256">Endoplasmic reticulum</keyword>